<reference evidence="2 3" key="1">
    <citation type="journal article" date="2021" name="Commun. Biol.">
        <title>The genome of Shorea leprosula (Dipterocarpaceae) highlights the ecological relevance of drought in aseasonal tropical rainforests.</title>
        <authorList>
            <person name="Ng K.K.S."/>
            <person name="Kobayashi M.J."/>
            <person name="Fawcett J.A."/>
            <person name="Hatakeyama M."/>
            <person name="Paape T."/>
            <person name="Ng C.H."/>
            <person name="Ang C.C."/>
            <person name="Tnah L.H."/>
            <person name="Lee C.T."/>
            <person name="Nishiyama T."/>
            <person name="Sese J."/>
            <person name="O'Brien M.J."/>
            <person name="Copetti D."/>
            <person name="Mohd Noor M.I."/>
            <person name="Ong R.C."/>
            <person name="Putra M."/>
            <person name="Sireger I.Z."/>
            <person name="Indrioko S."/>
            <person name="Kosugi Y."/>
            <person name="Izuno A."/>
            <person name="Isagi Y."/>
            <person name="Lee S.L."/>
            <person name="Shimizu K.K."/>
        </authorList>
    </citation>
    <scope>NUCLEOTIDE SEQUENCE [LARGE SCALE GENOMIC DNA]</scope>
    <source>
        <strain evidence="2">214</strain>
    </source>
</reference>
<comment type="caution">
    <text evidence="2">The sequence shown here is derived from an EMBL/GenBank/DDBJ whole genome shotgun (WGS) entry which is preliminary data.</text>
</comment>
<evidence type="ECO:0000256" key="1">
    <source>
        <dbReference type="SAM" id="MobiDB-lite"/>
    </source>
</evidence>
<name>A0AAV5HW23_9ROSI</name>
<protein>
    <submittedName>
        <fullName evidence="2">Uncharacterized protein</fullName>
    </submittedName>
</protein>
<gene>
    <name evidence="2" type="ORF">SLEP1_g6700</name>
</gene>
<dbReference type="Proteomes" id="UP001054252">
    <property type="component" value="Unassembled WGS sequence"/>
</dbReference>
<sequence length="133" mass="14431">MQTHPKNSDTSHYNPINTTPKISDTSLQWCIHRPGCSSSLGHKKSTLVERQAPEAMATAVIATWVMVEAMATAMPATWVMVEAIAMAVTATSQKAGSTSLRKPRSGFGFENPDLERKKGTAVTATSEWRVQQA</sequence>
<organism evidence="2 3">
    <name type="scientific">Rubroshorea leprosula</name>
    <dbReference type="NCBI Taxonomy" id="152421"/>
    <lineage>
        <taxon>Eukaryota</taxon>
        <taxon>Viridiplantae</taxon>
        <taxon>Streptophyta</taxon>
        <taxon>Embryophyta</taxon>
        <taxon>Tracheophyta</taxon>
        <taxon>Spermatophyta</taxon>
        <taxon>Magnoliopsida</taxon>
        <taxon>eudicotyledons</taxon>
        <taxon>Gunneridae</taxon>
        <taxon>Pentapetalae</taxon>
        <taxon>rosids</taxon>
        <taxon>malvids</taxon>
        <taxon>Malvales</taxon>
        <taxon>Dipterocarpaceae</taxon>
        <taxon>Rubroshorea</taxon>
    </lineage>
</organism>
<feature type="compositionally biased region" description="Polar residues" evidence="1">
    <location>
        <begin position="122"/>
        <end position="133"/>
    </location>
</feature>
<accession>A0AAV5HW23</accession>
<evidence type="ECO:0000313" key="2">
    <source>
        <dbReference type="EMBL" id="GKU93067.1"/>
    </source>
</evidence>
<dbReference type="AlphaFoldDB" id="A0AAV5HW23"/>
<keyword evidence="3" id="KW-1185">Reference proteome</keyword>
<evidence type="ECO:0000313" key="3">
    <source>
        <dbReference type="Proteomes" id="UP001054252"/>
    </source>
</evidence>
<proteinExistence type="predicted"/>
<feature type="region of interest" description="Disordered" evidence="1">
    <location>
        <begin position="93"/>
        <end position="133"/>
    </location>
</feature>
<dbReference type="EMBL" id="BPVZ01000006">
    <property type="protein sequence ID" value="GKU93067.1"/>
    <property type="molecule type" value="Genomic_DNA"/>
</dbReference>